<dbReference type="Gene3D" id="2.60.40.10">
    <property type="entry name" value="Immunoglobulins"/>
    <property type="match status" value="3"/>
</dbReference>
<feature type="domain" description="Bacterial Ig-like" evidence="2">
    <location>
        <begin position="369"/>
        <end position="459"/>
    </location>
</feature>
<dbReference type="Pfam" id="PF19077">
    <property type="entry name" value="Big_13"/>
    <property type="match status" value="5"/>
</dbReference>
<dbReference type="AlphaFoldDB" id="A0AB33WV62"/>
<feature type="domain" description="Bacterial Ig-like" evidence="2">
    <location>
        <begin position="60"/>
        <end position="146"/>
    </location>
</feature>
<sequence length="1065" mass="110344">MRTASGLHPTSPLVDGEHSFTVTNVDKAGNVSEPSDAYVVIVDTAAPNKPSIDTVFDDQGDKQGNLIAGETTDDAKPAISGKAEAGSTVVIMDKGQEIGRAQANEAGEWTFTPATPLANGGHDLSVKAIDAAGNASEPSDNFDFNVIAGGAPAMPAITAVKDDIGSIQGNLQKNAVTDDSKPTIEGTAEAGATVSIYSNGNLLGTTVADAAGQWSFTPETELTDGLHNLTATATNLAGNISPSTGLYPITVDTQAPSADNAAELHDDVGQIQGVIKSGDTTDDNLPTLTGKAEGNATVVIYDNGQKIGQTTTDADGNWSFTPSTPLVDGAHNFVTEVIDQAGNVGEKSAGTDFIVDTRAVEISITKAVDDAGSKQGNLAKGDVTDDATPTLSGKATAGGIVKIYDGATLLGQTTADAQGNWSFTPAALADGLHNLTATVTTEAKGESEHTSIFDLTVDTTAPNKPGIDDAQDDVGAIQGSIGNGKHTDDTTPTLSGKGEPGSTVNIYDKGDLLGSATVGENGEWTFTPTSPLVDGEHSFTVTNVDKAGNVSEPSEAYVVIVDTNAPTQTATVTSMGKDSGFDSSDWLTNDGSAGRLLEGTLTAALAENESLLVSTDDGVTWVAADVSGTAWSVQDGITHEDNWVIQTRVVDAAGNLGPVSRHTVALDTEAPDAPASISVASGKVTVVFDASQMVAGDHINIISGGQRMDYELTEADITAGKATVTPTFTIGSDVVVAMVDIVGNISDYTGLTVGKTVTENFTSRATTSPIYTGASLVLNTMTVKVLQGQTFIGTYSNTAGFGVGQRLYFGYSGIAGDRLEISPTDACKTMSFTTDYVHNAATYEFYDTDGVLLKTLSFAGNASGYKVSFEAPEGKMIGKVVAYTDEWGFLDNFEFVTPAQTYDVGPLVEQDIAVDSSGVFRGGSEDNFFKLADVASLDKVQIEGNDGIDTLKLLGGGQTLELSALNDKISSVEIFDITGTGDNTLKLSLADVLENGAKNLFADDDNVQLMVKGDTGDRVELSDLLGVDGMDTGDWSEKDQLTSDGVVYHVYQHSGMAAEVLARMA</sequence>
<dbReference type="EMBL" id="AHOT01000009">
    <property type="protein sequence ID" value="EIM16997.1"/>
    <property type="molecule type" value="Genomic_DNA"/>
</dbReference>
<gene>
    <name evidence="3" type="ORF">PchlO6_6060</name>
</gene>
<feature type="domain" description="Bacterial Ig-like" evidence="2">
    <location>
        <begin position="479"/>
        <end position="563"/>
    </location>
</feature>
<organism evidence="3 4">
    <name type="scientific">Pseudomonas chlororaphis O6</name>
    <dbReference type="NCBI Taxonomy" id="1037915"/>
    <lineage>
        <taxon>Bacteria</taxon>
        <taxon>Pseudomonadati</taxon>
        <taxon>Pseudomonadota</taxon>
        <taxon>Gammaproteobacteria</taxon>
        <taxon>Pseudomonadales</taxon>
        <taxon>Pseudomonadaceae</taxon>
        <taxon>Pseudomonas</taxon>
    </lineage>
</organism>
<reference evidence="3 4" key="1">
    <citation type="journal article" date="2012" name="PLoS Genet.">
        <title>Comparative Genomics of Plant-Associated Pseudomonas spp.: Insights into Diversity and Inheritance of Traits Involved in Multitrophic Interactions.</title>
        <authorList>
            <person name="Loper J.E."/>
            <person name="Hassan K.A."/>
            <person name="Mavrodi D.V."/>
            <person name="Davis E.W.II."/>
            <person name="Lim C.K."/>
            <person name="Shaffer B.T."/>
            <person name="Elbourne L.D."/>
            <person name="Stockwell V.O."/>
            <person name="Hartney S.L."/>
            <person name="Breakwell K."/>
            <person name="Henkels M.D."/>
            <person name="Tetu S.G."/>
            <person name="Rangel L.I."/>
            <person name="Kidarsa T.A."/>
            <person name="Wilson N.L."/>
            <person name="van de Mortel J.E."/>
            <person name="Song C."/>
            <person name="Blumhagen R."/>
            <person name="Radune D."/>
            <person name="Hostetler J.B."/>
            <person name="Brinkac L.M."/>
            <person name="Durkin A.S."/>
            <person name="Kluepfel D.A."/>
            <person name="Wechter W.P."/>
            <person name="Anderson A.J."/>
            <person name="Kim Y.C."/>
            <person name="Pierson L.S.III."/>
            <person name="Pierson E.A."/>
            <person name="Lindow S.E."/>
            <person name="Kobayashi D.Y."/>
            <person name="Raaijmakers J.M."/>
            <person name="Weller D.M."/>
            <person name="Thomashow L.S."/>
            <person name="Allen A.E."/>
            <person name="Paulsen I.T."/>
        </authorList>
    </citation>
    <scope>NUCLEOTIDE SEQUENCE [LARGE SCALE GENOMIC DNA]</scope>
    <source>
        <strain evidence="3 4">O6</strain>
    </source>
</reference>
<proteinExistence type="predicted"/>
<name>A0AB33WV62_9PSED</name>
<dbReference type="Proteomes" id="UP000003790">
    <property type="component" value="Chromosome"/>
</dbReference>
<dbReference type="InterPro" id="IPR044016">
    <property type="entry name" value="Big_13"/>
</dbReference>
<feature type="region of interest" description="Disordered" evidence="1">
    <location>
        <begin position="481"/>
        <end position="501"/>
    </location>
</feature>
<evidence type="ECO:0000313" key="4">
    <source>
        <dbReference type="Proteomes" id="UP000003790"/>
    </source>
</evidence>
<feature type="domain" description="Bacterial Ig-like" evidence="2">
    <location>
        <begin position="163"/>
        <end position="253"/>
    </location>
</feature>
<evidence type="ECO:0000256" key="1">
    <source>
        <dbReference type="SAM" id="MobiDB-lite"/>
    </source>
</evidence>
<feature type="non-terminal residue" evidence="3">
    <location>
        <position position="1065"/>
    </location>
</feature>
<dbReference type="NCBIfam" id="NF033510">
    <property type="entry name" value="Ca_tandemer"/>
    <property type="match status" value="5"/>
</dbReference>
<evidence type="ECO:0000259" key="2">
    <source>
        <dbReference type="Pfam" id="PF19077"/>
    </source>
</evidence>
<evidence type="ECO:0000313" key="3">
    <source>
        <dbReference type="EMBL" id="EIM16997.1"/>
    </source>
</evidence>
<protein>
    <submittedName>
        <fullName evidence="3">Biofilm associated protein A</fullName>
    </submittedName>
</protein>
<comment type="caution">
    <text evidence="3">The sequence shown here is derived from an EMBL/GenBank/DDBJ whole genome shotgun (WGS) entry which is preliminary data.</text>
</comment>
<accession>A0AB33WV62</accession>
<feature type="domain" description="Bacterial Ig-like" evidence="2">
    <location>
        <begin position="270"/>
        <end position="357"/>
    </location>
</feature>
<dbReference type="Gene3D" id="3.30.420.430">
    <property type="match status" value="3"/>
</dbReference>
<dbReference type="InterPro" id="IPR013783">
    <property type="entry name" value="Ig-like_fold"/>
</dbReference>